<dbReference type="HOGENOM" id="CLU_930936_0_0_1"/>
<dbReference type="GO" id="GO:0007034">
    <property type="term" value="P:vacuolar transport"/>
    <property type="evidence" value="ECO:0007669"/>
    <property type="project" value="InterPro"/>
</dbReference>
<dbReference type="EMBL" id="JMKJ01000612">
    <property type="protein sequence ID" value="KGG49930.1"/>
    <property type="molecule type" value="Genomic_DNA"/>
</dbReference>
<dbReference type="VEuPathDB" id="MicrosporidiaDB:DI09_9p130"/>
<dbReference type="Proteomes" id="UP000029725">
    <property type="component" value="Unassembled WGS sequence"/>
</dbReference>
<gene>
    <name evidence="1" type="ORF">DI09_9p130</name>
</gene>
<reference evidence="1 2" key="1">
    <citation type="submission" date="2014-04" db="EMBL/GenBank/DDBJ databases">
        <title>A new species of microsporidia sheds light on the evolution of extreme parasitism.</title>
        <authorList>
            <person name="Haag K.L."/>
            <person name="James T.Y."/>
            <person name="Larsson R."/>
            <person name="Schaer T.M."/>
            <person name="Refardt D."/>
            <person name="Pombert J.-F."/>
            <person name="Ebert D."/>
        </authorList>
    </citation>
    <scope>NUCLEOTIDE SEQUENCE [LARGE SCALE GENOMIC DNA]</scope>
    <source>
        <strain evidence="1 2">UGP3</strain>
        <tissue evidence="1">Spores</tissue>
    </source>
</reference>
<sequence>MSLQEHLRGLPEWADDQKCGALFSSFRNRNFEEEDLESWMYKINFWYPLILYTSYRGMLPAKETSIFSFEVATLPVAFRRKGISPLGLPTVISFQMEKGLFYTKHDFFTASSLKIPTNKRDSLFQGLIRNLFRSFLSPFSDGKYSREIPPDSTIVVIENLQEPVILVSNDGSKAMMADKSTVTNICSLKLTLRLVSSQIEKSEAEQEQLLTEIKNNLHNKTKCLALLRRKNSLLSYEDALQNNKNNIYQIINSIRFAVSSKEMGRSLQLGSSTLKNLLSSVDSKEDIDTLYLDINELIS</sequence>
<dbReference type="InterPro" id="IPR005024">
    <property type="entry name" value="Snf7_fam"/>
</dbReference>
<dbReference type="AlphaFoldDB" id="A0A098VLY3"/>
<dbReference type="RefSeq" id="XP_013236357.1">
    <property type="nucleotide sequence ID" value="XM_013380903.1"/>
</dbReference>
<evidence type="ECO:0000313" key="1">
    <source>
        <dbReference type="EMBL" id="KGG49930.1"/>
    </source>
</evidence>
<protein>
    <submittedName>
        <fullName evidence="1">Uncharacterized protein</fullName>
    </submittedName>
</protein>
<name>A0A098VLY3_9MICR</name>
<organism evidence="1 2">
    <name type="scientific">Mitosporidium daphniae</name>
    <dbReference type="NCBI Taxonomy" id="1485682"/>
    <lineage>
        <taxon>Eukaryota</taxon>
        <taxon>Fungi</taxon>
        <taxon>Fungi incertae sedis</taxon>
        <taxon>Microsporidia</taxon>
        <taxon>Mitosporidium</taxon>
    </lineage>
</organism>
<dbReference type="Pfam" id="PF25880">
    <property type="entry name" value="WHD_CHMP7_1st"/>
    <property type="match status" value="1"/>
</dbReference>
<accession>A0A098VLY3</accession>
<keyword evidence="2" id="KW-1185">Reference proteome</keyword>
<dbReference type="Pfam" id="PF03357">
    <property type="entry name" value="Snf7"/>
    <property type="match status" value="1"/>
</dbReference>
<evidence type="ECO:0000313" key="2">
    <source>
        <dbReference type="Proteomes" id="UP000029725"/>
    </source>
</evidence>
<proteinExistence type="predicted"/>
<dbReference type="OrthoDB" id="10250120at2759"/>
<comment type="caution">
    <text evidence="1">The sequence shown here is derived from an EMBL/GenBank/DDBJ whole genome shotgun (WGS) entry which is preliminary data.</text>
</comment>
<dbReference type="GeneID" id="25261163"/>